<protein>
    <recommendedName>
        <fullName evidence="3">DUF4376 domain-containing protein</fullName>
    </recommendedName>
</protein>
<dbReference type="EMBL" id="CP094619">
    <property type="protein sequence ID" value="UQN37355.1"/>
    <property type="molecule type" value="Genomic_DNA"/>
</dbReference>
<gene>
    <name evidence="1" type="ORF">MTR80_06515</name>
</gene>
<evidence type="ECO:0000313" key="1">
    <source>
        <dbReference type="EMBL" id="UQN37355.1"/>
    </source>
</evidence>
<sequence length="231" mass="25266">MTYFQTDVHGLFCGQTPYQEKGFGDVVVAPPSTIPAGKVARWVSRLETLDIQYGDANTGEWQLVEDNRQATLYTPDGPYTLGESYFGQTYDGLGVLPPWLSVESGPEVEPSLEQLREQQLALVNAGFESAVSELTAGYPATERLTWPVQQAEALAWSKDSSIATPYLDGIATARGISLDEMREKTLTQVRSFLELTQHLIGVRQGLRDQIDAAVSEEAVKAIVWPVSGAQA</sequence>
<dbReference type="Proteomes" id="UP000831759">
    <property type="component" value="Chromosome"/>
</dbReference>
<reference evidence="1 2" key="1">
    <citation type="journal article" date="2022" name="Int. J. Syst. Evol. Microbiol.">
        <title>Characterization of Alcaligenes aquatilis as a novel member of heterotrophic nitrifier-aerobic denitrifier and its performance in treating piggery wastewater.</title>
        <authorList>
            <person name="Cao X."/>
            <person name="Zhao B."/>
            <person name="Wu Y."/>
            <person name="Huang J."/>
            <person name="Wang H."/>
            <person name="Sun X."/>
            <person name="Li S."/>
        </authorList>
    </citation>
    <scope>NUCLEOTIDE SEQUENCE [LARGE SCALE GENOMIC DNA]</scope>
    <source>
        <strain evidence="1 2">AS1</strain>
    </source>
</reference>
<proteinExistence type="predicted"/>
<dbReference type="GeneID" id="96868577"/>
<keyword evidence="2" id="KW-1185">Reference proteome</keyword>
<dbReference type="RefSeq" id="WP_249462058.1">
    <property type="nucleotide sequence ID" value="NZ_CP094619.1"/>
</dbReference>
<name>A0ABY4NLE1_9BURK</name>
<evidence type="ECO:0008006" key="3">
    <source>
        <dbReference type="Google" id="ProtNLM"/>
    </source>
</evidence>
<accession>A0ABY4NLE1</accession>
<organism evidence="1 2">
    <name type="scientific">Alcaligenes aquatilis</name>
    <dbReference type="NCBI Taxonomy" id="323284"/>
    <lineage>
        <taxon>Bacteria</taxon>
        <taxon>Pseudomonadati</taxon>
        <taxon>Pseudomonadota</taxon>
        <taxon>Betaproteobacteria</taxon>
        <taxon>Burkholderiales</taxon>
        <taxon>Alcaligenaceae</taxon>
        <taxon>Alcaligenes</taxon>
    </lineage>
</organism>
<evidence type="ECO:0000313" key="2">
    <source>
        <dbReference type="Proteomes" id="UP000831759"/>
    </source>
</evidence>